<evidence type="ECO:0000313" key="5">
    <source>
        <dbReference type="EMBL" id="CAG6461263.1"/>
    </source>
</evidence>
<dbReference type="EMBL" id="HBUE01042400">
    <property type="protein sequence ID" value="CAG6461264.1"/>
    <property type="molecule type" value="Transcribed_RNA"/>
</dbReference>
<comment type="similarity">
    <text evidence="1">Belongs to the PAIP2 family.</text>
</comment>
<dbReference type="Pfam" id="PF07145">
    <property type="entry name" value="PAM2"/>
    <property type="match status" value="1"/>
</dbReference>
<keyword evidence="3" id="KW-0810">Translation regulation</keyword>
<dbReference type="GO" id="GO:0000900">
    <property type="term" value="F:mRNA regulatory element binding translation repressor activity"/>
    <property type="evidence" value="ECO:0007669"/>
    <property type="project" value="InterPro"/>
</dbReference>
<feature type="region of interest" description="Disordered" evidence="4">
    <location>
        <begin position="89"/>
        <end position="113"/>
    </location>
</feature>
<proteinExistence type="inferred from homology"/>
<dbReference type="InterPro" id="IPR009818">
    <property type="entry name" value="PAM2_motif"/>
</dbReference>
<sequence>MRMKMPDHNIGSSSSGYAGGNGGNYSDSYDSDPDGYITPPNEDISGGPNYDEDFSEYMWMENEEEFDKQEMQRLEEEALMEQCIEAMLQDEIDAQEQQQDGQPKEDATESAKELCSALSTLQVTRDQKANVEKSTLNPLAAEFVPSVVPPAST</sequence>
<reference evidence="5" key="1">
    <citation type="submission" date="2021-05" db="EMBL/GenBank/DDBJ databases">
        <authorList>
            <person name="Alioto T."/>
            <person name="Alioto T."/>
            <person name="Gomez Garrido J."/>
        </authorList>
    </citation>
    <scope>NUCLEOTIDE SEQUENCE</scope>
</reference>
<dbReference type="GO" id="GO:0005737">
    <property type="term" value="C:cytoplasm"/>
    <property type="evidence" value="ECO:0007669"/>
    <property type="project" value="TreeGrafter"/>
</dbReference>
<evidence type="ECO:0000256" key="3">
    <source>
        <dbReference type="ARBA" id="ARBA00022845"/>
    </source>
</evidence>
<name>A0A8D8F8H5_CULPI</name>
<evidence type="ECO:0000256" key="4">
    <source>
        <dbReference type="SAM" id="MobiDB-lite"/>
    </source>
</evidence>
<keyword evidence="2" id="KW-0832">Ubl conjugation</keyword>
<dbReference type="EMBL" id="HBUE01042403">
    <property type="protein sequence ID" value="CAG6461267.1"/>
    <property type="molecule type" value="Transcribed_RNA"/>
</dbReference>
<feature type="compositionally biased region" description="Basic and acidic residues" evidence="4">
    <location>
        <begin position="102"/>
        <end position="112"/>
    </location>
</feature>
<dbReference type="PANTHER" id="PTHR13154:SF6">
    <property type="entry name" value="GEO05078P1"/>
    <property type="match status" value="1"/>
</dbReference>
<dbReference type="EMBL" id="HBUE01042404">
    <property type="protein sequence ID" value="CAG6461268.1"/>
    <property type="molecule type" value="Transcribed_RNA"/>
</dbReference>
<dbReference type="InterPro" id="IPR040396">
    <property type="entry name" value="PAIP2-like"/>
</dbReference>
<dbReference type="EMBL" id="HBUE01042402">
    <property type="protein sequence ID" value="CAG6461266.1"/>
    <property type="molecule type" value="Transcribed_RNA"/>
</dbReference>
<dbReference type="AlphaFoldDB" id="A0A8D8F8H5"/>
<feature type="region of interest" description="Disordered" evidence="4">
    <location>
        <begin position="1"/>
        <end position="53"/>
    </location>
</feature>
<organism evidence="5">
    <name type="scientific">Culex pipiens</name>
    <name type="common">House mosquito</name>
    <dbReference type="NCBI Taxonomy" id="7175"/>
    <lineage>
        <taxon>Eukaryota</taxon>
        <taxon>Metazoa</taxon>
        <taxon>Ecdysozoa</taxon>
        <taxon>Arthropoda</taxon>
        <taxon>Hexapoda</taxon>
        <taxon>Insecta</taxon>
        <taxon>Pterygota</taxon>
        <taxon>Neoptera</taxon>
        <taxon>Endopterygota</taxon>
        <taxon>Diptera</taxon>
        <taxon>Nematocera</taxon>
        <taxon>Culicoidea</taxon>
        <taxon>Culicidae</taxon>
        <taxon>Culicinae</taxon>
        <taxon>Culicini</taxon>
        <taxon>Culex</taxon>
        <taxon>Culex</taxon>
    </lineage>
</organism>
<dbReference type="EMBL" id="HBUE01042398">
    <property type="protein sequence ID" value="CAG6461262.1"/>
    <property type="molecule type" value="Transcribed_RNA"/>
</dbReference>
<evidence type="ECO:0000256" key="2">
    <source>
        <dbReference type="ARBA" id="ARBA00022843"/>
    </source>
</evidence>
<dbReference type="EMBL" id="HBUE01042399">
    <property type="protein sequence ID" value="CAG6461263.1"/>
    <property type="molecule type" value="Transcribed_RNA"/>
</dbReference>
<dbReference type="GO" id="GO:0045947">
    <property type="term" value="P:negative regulation of translational initiation"/>
    <property type="evidence" value="ECO:0007669"/>
    <property type="project" value="InterPro"/>
</dbReference>
<protein>
    <submittedName>
        <fullName evidence="5">Polyadenylate-binding protein-interacting protein 2B</fullName>
    </submittedName>
</protein>
<evidence type="ECO:0000256" key="1">
    <source>
        <dbReference type="ARBA" id="ARBA00006858"/>
    </source>
</evidence>
<dbReference type="PANTHER" id="PTHR13154">
    <property type="entry name" value="POLYADENYLATE-BINDING PROTEIN-INTERACTING PROTEIN 2"/>
    <property type="match status" value="1"/>
</dbReference>
<dbReference type="EMBL" id="HBUE01042401">
    <property type="protein sequence ID" value="CAG6461265.1"/>
    <property type="molecule type" value="Transcribed_RNA"/>
</dbReference>
<accession>A0A8D8F8H5</accession>